<organism evidence="1 2">
    <name type="scientific">Sphingobium indicum BiD32</name>
    <dbReference type="NCBI Taxonomy" id="1301087"/>
    <lineage>
        <taxon>Bacteria</taxon>
        <taxon>Pseudomonadati</taxon>
        <taxon>Pseudomonadota</taxon>
        <taxon>Alphaproteobacteria</taxon>
        <taxon>Sphingomonadales</taxon>
        <taxon>Sphingomonadaceae</taxon>
        <taxon>Sphingobium</taxon>
    </lineage>
</organism>
<dbReference type="EMBL" id="CAVK010000157">
    <property type="protein sequence ID" value="CCW18948.1"/>
    <property type="molecule type" value="Genomic_DNA"/>
</dbReference>
<name>N1MU99_9SPHN</name>
<dbReference type="OrthoDB" id="7988379at2"/>
<keyword evidence="2" id="KW-1185">Reference proteome</keyword>
<evidence type="ECO:0000313" key="2">
    <source>
        <dbReference type="Proteomes" id="UP000013201"/>
    </source>
</evidence>
<accession>N1MU99</accession>
<evidence type="ECO:0000313" key="1">
    <source>
        <dbReference type="EMBL" id="CCW18948.1"/>
    </source>
</evidence>
<protein>
    <submittedName>
        <fullName evidence="1">Uncharacterized protein</fullName>
    </submittedName>
</protein>
<reference evidence="1 2" key="1">
    <citation type="submission" date="2013-03" db="EMBL/GenBank/DDBJ databases">
        <authorList>
            <person name="Le V."/>
        </authorList>
    </citation>
    <scope>NUCLEOTIDE SEQUENCE [LARGE SCALE GENOMIC DNA]</scope>
    <source>
        <strain evidence="1 2">BiD32</strain>
    </source>
</reference>
<gene>
    <name evidence="1" type="ORF">EBBID32_33060</name>
</gene>
<comment type="caution">
    <text evidence="1">The sequence shown here is derived from an EMBL/GenBank/DDBJ whole genome shotgun (WGS) entry which is preliminary data.</text>
</comment>
<dbReference type="Proteomes" id="UP000013201">
    <property type="component" value="Unassembled WGS sequence"/>
</dbReference>
<reference evidence="2" key="2">
    <citation type="submission" date="2013-04" db="EMBL/GenBank/DDBJ databases">
        <title>Bisphenol A degrading Sphingobium sp. strain BiD32.</title>
        <authorList>
            <person name="Nielsen J.L."/>
            <person name="Zhou N.A."/>
            <person name="Kjeldal H."/>
        </authorList>
    </citation>
    <scope>NUCLEOTIDE SEQUENCE [LARGE SCALE GENOMIC DNA]</scope>
    <source>
        <strain evidence="2">BiD32</strain>
    </source>
</reference>
<sequence>MDLDLELIGYPAVREAFNDVLQLCVERLGKSELKLAEELLGLAECDGIAANAAAMLADTALYSAKQKSGPHGSARRAIDRIAPRLPLKRDPLGAHIAARLPTARFSVFLVERMHEDGAVLARDLLDECAAIRVMDRALAAQVAALGEFAIAGRLVDLGPWHIGFGIVVPLRRSEAMAIRLGIADEADLTDARATLHELVYPAHLHGLDLVMLALEPAITALADAIDKGDLGIDDLVTGLGALLPGRPAPKQKRKAFAP</sequence>
<dbReference type="AlphaFoldDB" id="N1MU99"/>
<proteinExistence type="predicted"/>
<dbReference type="RefSeq" id="WP_006960639.1">
    <property type="nucleotide sequence ID" value="NZ_CAVK010000157.1"/>
</dbReference>